<dbReference type="KEGG" id="pgr:PGTG_14975"/>
<dbReference type="AlphaFoldDB" id="E3KXS2"/>
<dbReference type="HOGENOM" id="CLU_215067_0_0_1"/>
<accession>E3KXS2</accession>
<gene>
    <name evidence="2" type="ORF">PGTG_14975</name>
</gene>
<name>E3KXS2_PUCGT</name>
<dbReference type="EMBL" id="DS178319">
    <property type="protein sequence ID" value="EFP89134.2"/>
    <property type="molecule type" value="Genomic_DNA"/>
</dbReference>
<dbReference type="RefSeq" id="XP_003333553.2">
    <property type="nucleotide sequence ID" value="XM_003333505.2"/>
</dbReference>
<organism evidence="2 3">
    <name type="scientific">Puccinia graminis f. sp. tritici (strain CRL 75-36-700-3 / race SCCL)</name>
    <name type="common">Black stem rust fungus</name>
    <dbReference type="NCBI Taxonomy" id="418459"/>
    <lineage>
        <taxon>Eukaryota</taxon>
        <taxon>Fungi</taxon>
        <taxon>Dikarya</taxon>
        <taxon>Basidiomycota</taxon>
        <taxon>Pucciniomycotina</taxon>
        <taxon>Pucciniomycetes</taxon>
        <taxon>Pucciniales</taxon>
        <taxon>Pucciniaceae</taxon>
        <taxon>Puccinia</taxon>
    </lineage>
</organism>
<evidence type="ECO:0000313" key="2">
    <source>
        <dbReference type="EMBL" id="EFP89134.2"/>
    </source>
</evidence>
<dbReference type="GeneID" id="10546686"/>
<feature type="region of interest" description="Disordered" evidence="1">
    <location>
        <begin position="1"/>
        <end position="25"/>
    </location>
</feature>
<dbReference type="VEuPathDB" id="FungiDB:PGTG_14975"/>
<dbReference type="InParanoid" id="E3KXS2"/>
<reference evidence="3" key="2">
    <citation type="journal article" date="2011" name="Proc. Natl. Acad. Sci. U.S.A.">
        <title>Obligate biotrophy features unraveled by the genomic analysis of rust fungi.</title>
        <authorList>
            <person name="Duplessis S."/>
            <person name="Cuomo C.A."/>
            <person name="Lin Y.-C."/>
            <person name="Aerts A."/>
            <person name="Tisserant E."/>
            <person name="Veneault-Fourrey C."/>
            <person name="Joly D.L."/>
            <person name="Hacquard S."/>
            <person name="Amselem J."/>
            <person name="Cantarel B.L."/>
            <person name="Chiu R."/>
            <person name="Coutinho P.M."/>
            <person name="Feau N."/>
            <person name="Field M."/>
            <person name="Frey P."/>
            <person name="Gelhaye E."/>
            <person name="Goldberg J."/>
            <person name="Grabherr M.G."/>
            <person name="Kodira C.D."/>
            <person name="Kohler A."/>
            <person name="Kuees U."/>
            <person name="Lindquist E.A."/>
            <person name="Lucas S.M."/>
            <person name="Mago R."/>
            <person name="Mauceli E."/>
            <person name="Morin E."/>
            <person name="Murat C."/>
            <person name="Pangilinan J.L."/>
            <person name="Park R."/>
            <person name="Pearson M."/>
            <person name="Quesneville H."/>
            <person name="Rouhier N."/>
            <person name="Sakthikumar S."/>
            <person name="Salamov A.A."/>
            <person name="Schmutz J."/>
            <person name="Selles B."/>
            <person name="Shapiro H."/>
            <person name="Tanguay P."/>
            <person name="Tuskan G.A."/>
            <person name="Henrissat B."/>
            <person name="Van de Peer Y."/>
            <person name="Rouze P."/>
            <person name="Ellis J.G."/>
            <person name="Dodds P.N."/>
            <person name="Schein J.E."/>
            <person name="Zhong S."/>
            <person name="Hamelin R.C."/>
            <person name="Grigoriev I.V."/>
            <person name="Szabo L.J."/>
            <person name="Martin F."/>
        </authorList>
    </citation>
    <scope>NUCLEOTIDE SEQUENCE [LARGE SCALE GENOMIC DNA]</scope>
    <source>
        <strain evidence="3">CRL 75-36-700-3 / race SCCL</strain>
    </source>
</reference>
<keyword evidence="3" id="KW-1185">Reference proteome</keyword>
<evidence type="ECO:0000313" key="3">
    <source>
        <dbReference type="Proteomes" id="UP000008783"/>
    </source>
</evidence>
<evidence type="ECO:0000256" key="1">
    <source>
        <dbReference type="SAM" id="MobiDB-lite"/>
    </source>
</evidence>
<protein>
    <submittedName>
        <fullName evidence="2">Uncharacterized protein</fullName>
    </submittedName>
</protein>
<proteinExistence type="predicted"/>
<reference key="1">
    <citation type="submission" date="2007-01" db="EMBL/GenBank/DDBJ databases">
        <title>The Genome Sequence of Puccinia graminis f. sp. tritici Strain CRL 75-36-700-3.</title>
        <authorList>
            <consortium name="The Broad Institute Genome Sequencing Platform"/>
            <person name="Birren B."/>
            <person name="Lander E."/>
            <person name="Galagan J."/>
            <person name="Nusbaum C."/>
            <person name="Devon K."/>
            <person name="Cuomo C."/>
            <person name="Jaffe D."/>
            <person name="Butler J."/>
            <person name="Alvarez P."/>
            <person name="Gnerre S."/>
            <person name="Grabherr M."/>
            <person name="Mauceli E."/>
            <person name="Brockman W."/>
            <person name="Young S."/>
            <person name="LaButti K."/>
            <person name="Sykes S."/>
            <person name="DeCaprio D."/>
            <person name="Crawford M."/>
            <person name="Koehrsen M."/>
            <person name="Engels R."/>
            <person name="Montgomery P."/>
            <person name="Pearson M."/>
            <person name="Howarth C."/>
            <person name="Larson L."/>
            <person name="White J."/>
            <person name="Zeng Q."/>
            <person name="Kodira C."/>
            <person name="Yandava C."/>
            <person name="Alvarado L."/>
            <person name="O'Leary S."/>
            <person name="Szabo L."/>
            <person name="Dean R."/>
            <person name="Schein J."/>
        </authorList>
    </citation>
    <scope>NUCLEOTIDE SEQUENCE</scope>
    <source>
        <strain>CRL 75-36-700-3</strain>
    </source>
</reference>
<dbReference type="Proteomes" id="UP000008783">
    <property type="component" value="Unassembled WGS sequence"/>
</dbReference>
<sequence>METIDRSSLANATEQGNYTRTNRSSLLDRLSSPIASASSTKSLPSELIG</sequence>